<organism evidence="1 2">
    <name type="scientific">Alicyclobacillus fodiniaquatilis</name>
    <dbReference type="NCBI Taxonomy" id="1661150"/>
    <lineage>
        <taxon>Bacteria</taxon>
        <taxon>Bacillati</taxon>
        <taxon>Bacillota</taxon>
        <taxon>Bacilli</taxon>
        <taxon>Bacillales</taxon>
        <taxon>Alicyclobacillaceae</taxon>
        <taxon>Alicyclobacillus</taxon>
    </lineage>
</organism>
<dbReference type="RefSeq" id="WP_377941296.1">
    <property type="nucleotide sequence ID" value="NZ_JBHUCX010000013.1"/>
</dbReference>
<dbReference type="Proteomes" id="UP001597079">
    <property type="component" value="Unassembled WGS sequence"/>
</dbReference>
<gene>
    <name evidence="1" type="ORF">ACFSB2_03490</name>
</gene>
<sequence>MNYFVNESMMTCKQQQVETKATRYWMIADLLRSLKKKQWQSASDKQGERHAIAFKT</sequence>
<protein>
    <submittedName>
        <fullName evidence="1">Uncharacterized protein</fullName>
    </submittedName>
</protein>
<keyword evidence="2" id="KW-1185">Reference proteome</keyword>
<reference evidence="2" key="1">
    <citation type="journal article" date="2019" name="Int. J. Syst. Evol. Microbiol.">
        <title>The Global Catalogue of Microorganisms (GCM) 10K type strain sequencing project: providing services to taxonomists for standard genome sequencing and annotation.</title>
        <authorList>
            <consortium name="The Broad Institute Genomics Platform"/>
            <consortium name="The Broad Institute Genome Sequencing Center for Infectious Disease"/>
            <person name="Wu L."/>
            <person name="Ma J."/>
        </authorList>
    </citation>
    <scope>NUCLEOTIDE SEQUENCE [LARGE SCALE GENOMIC DNA]</scope>
    <source>
        <strain evidence="2">CGMCC 1.12286</strain>
    </source>
</reference>
<dbReference type="EMBL" id="JBHUCX010000013">
    <property type="protein sequence ID" value="MFD1673772.1"/>
    <property type="molecule type" value="Genomic_DNA"/>
</dbReference>
<evidence type="ECO:0000313" key="2">
    <source>
        <dbReference type="Proteomes" id="UP001597079"/>
    </source>
</evidence>
<accession>A0ABW4JBY7</accession>
<comment type="caution">
    <text evidence="1">The sequence shown here is derived from an EMBL/GenBank/DDBJ whole genome shotgun (WGS) entry which is preliminary data.</text>
</comment>
<evidence type="ECO:0000313" key="1">
    <source>
        <dbReference type="EMBL" id="MFD1673772.1"/>
    </source>
</evidence>
<proteinExistence type="predicted"/>
<name>A0ABW4JBY7_9BACL</name>